<organism evidence="1 2">
    <name type="scientific">Pseudoalteromonas nigrifaciens</name>
    <dbReference type="NCBI Taxonomy" id="28109"/>
    <lineage>
        <taxon>Bacteria</taxon>
        <taxon>Pseudomonadati</taxon>
        <taxon>Pseudomonadota</taxon>
        <taxon>Gammaproteobacteria</taxon>
        <taxon>Alteromonadales</taxon>
        <taxon>Pseudoalteromonadaceae</taxon>
        <taxon>Pseudoalteromonas</taxon>
    </lineage>
</organism>
<dbReference type="KEGG" id="png:PNIG_b0023"/>
<dbReference type="Proteomes" id="UP000198329">
    <property type="component" value="Chromosome II"/>
</dbReference>
<proteinExistence type="predicted"/>
<dbReference type="GeneID" id="300943941"/>
<gene>
    <name evidence="1" type="ORF">PNIG_b0023</name>
</gene>
<protein>
    <submittedName>
        <fullName evidence="1">Uncharacterized protein</fullName>
    </submittedName>
</protein>
<keyword evidence="2" id="KW-1185">Reference proteome</keyword>
<dbReference type="AlphaFoldDB" id="A0AAC9XZB6"/>
<sequence>MTTLREYPKPDRAANPTPLDMAIYNFELKAKSYHDESIKKIQAPKN</sequence>
<reference evidence="1 2" key="1">
    <citation type="submission" date="2015-03" db="EMBL/GenBank/DDBJ databases">
        <authorList>
            <person name="Xie B.-B."/>
            <person name="Rong J.-C."/>
            <person name="Qin Q.-L."/>
            <person name="Zhang Y.-Z."/>
        </authorList>
    </citation>
    <scope>NUCLEOTIDE SEQUENCE [LARGE SCALE GENOMIC DNA]</scope>
    <source>
        <strain evidence="1 2">KMM 661</strain>
    </source>
</reference>
<dbReference type="RefSeq" id="WP_157696011.1">
    <property type="nucleotide sequence ID" value="NZ_BJXZ01000089.1"/>
</dbReference>
<evidence type="ECO:0000313" key="1">
    <source>
        <dbReference type="EMBL" id="ASM55684.1"/>
    </source>
</evidence>
<evidence type="ECO:0000313" key="2">
    <source>
        <dbReference type="Proteomes" id="UP000198329"/>
    </source>
</evidence>
<name>A0AAC9XZB6_9GAMM</name>
<dbReference type="EMBL" id="CP011037">
    <property type="protein sequence ID" value="ASM55684.1"/>
    <property type="molecule type" value="Genomic_DNA"/>
</dbReference>
<accession>A0AAC9XZB6</accession>